<evidence type="ECO:0000313" key="2">
    <source>
        <dbReference type="Proteomes" id="UP000813444"/>
    </source>
</evidence>
<dbReference type="EMBL" id="JAGPNK010000003">
    <property type="protein sequence ID" value="KAH7324124.1"/>
    <property type="molecule type" value="Genomic_DNA"/>
</dbReference>
<protein>
    <submittedName>
        <fullName evidence="1">Uncharacterized protein</fullName>
    </submittedName>
</protein>
<reference evidence="1" key="1">
    <citation type="journal article" date="2021" name="Nat. Commun.">
        <title>Genetic determinants of endophytism in the Arabidopsis root mycobiome.</title>
        <authorList>
            <person name="Mesny F."/>
            <person name="Miyauchi S."/>
            <person name="Thiergart T."/>
            <person name="Pickel B."/>
            <person name="Atanasova L."/>
            <person name="Karlsson M."/>
            <person name="Huettel B."/>
            <person name="Barry K.W."/>
            <person name="Haridas S."/>
            <person name="Chen C."/>
            <person name="Bauer D."/>
            <person name="Andreopoulos W."/>
            <person name="Pangilinan J."/>
            <person name="LaButti K."/>
            <person name="Riley R."/>
            <person name="Lipzen A."/>
            <person name="Clum A."/>
            <person name="Drula E."/>
            <person name="Henrissat B."/>
            <person name="Kohler A."/>
            <person name="Grigoriev I.V."/>
            <person name="Martin F.M."/>
            <person name="Hacquard S."/>
        </authorList>
    </citation>
    <scope>NUCLEOTIDE SEQUENCE</scope>
    <source>
        <strain evidence="1">MPI-CAGE-CH-0235</strain>
    </source>
</reference>
<dbReference type="AlphaFoldDB" id="A0A8K0WTX5"/>
<keyword evidence="2" id="KW-1185">Reference proteome</keyword>
<sequence length="268" mass="29140">MESLPGKNTSQQSNGPDQLAERYWNGLDSLGPKSGSDPSFNMYNVILDTRRMPALATRLTIFLKLNNPGHFDNCQVNNDDDDDDKDISNECEVGASCFHIYSHIMKGDVDIFYLHDDSSVPQLASIIPSTDTPGYCSSPATSCDTDGAYCTNFFRVCEFQATPSTCGEPQSYDANGCAGNTCGLSQPYDANGCGGTFDGWSNTARCRNAYAGCVCRPTLSACGAHQSCADKGENNRTASIHLSDFTQERTYWRCIFRTSGGLIIANPR</sequence>
<name>A0A8K0WTX5_9HYPO</name>
<comment type="caution">
    <text evidence="1">The sequence shown here is derived from an EMBL/GenBank/DDBJ whole genome shotgun (WGS) entry which is preliminary data.</text>
</comment>
<organism evidence="1 2">
    <name type="scientific">Stachybotrys elegans</name>
    <dbReference type="NCBI Taxonomy" id="80388"/>
    <lineage>
        <taxon>Eukaryota</taxon>
        <taxon>Fungi</taxon>
        <taxon>Dikarya</taxon>
        <taxon>Ascomycota</taxon>
        <taxon>Pezizomycotina</taxon>
        <taxon>Sordariomycetes</taxon>
        <taxon>Hypocreomycetidae</taxon>
        <taxon>Hypocreales</taxon>
        <taxon>Stachybotryaceae</taxon>
        <taxon>Stachybotrys</taxon>
    </lineage>
</organism>
<proteinExistence type="predicted"/>
<gene>
    <name evidence="1" type="ORF">B0I35DRAFT_496301</name>
</gene>
<dbReference type="Proteomes" id="UP000813444">
    <property type="component" value="Unassembled WGS sequence"/>
</dbReference>
<evidence type="ECO:0000313" key="1">
    <source>
        <dbReference type="EMBL" id="KAH7324124.1"/>
    </source>
</evidence>
<accession>A0A8K0WTX5</accession>